<comment type="caution">
    <text evidence="2">The sequence shown here is derived from an EMBL/GenBank/DDBJ whole genome shotgun (WGS) entry which is preliminary data.</text>
</comment>
<keyword evidence="1" id="KW-0812">Transmembrane</keyword>
<keyword evidence="3" id="KW-1185">Reference proteome</keyword>
<feature type="transmembrane region" description="Helical" evidence="1">
    <location>
        <begin position="39"/>
        <end position="56"/>
    </location>
</feature>
<dbReference type="Proteomes" id="UP000284706">
    <property type="component" value="Unassembled WGS sequence"/>
</dbReference>
<evidence type="ECO:0000256" key="1">
    <source>
        <dbReference type="SAM" id="Phobius"/>
    </source>
</evidence>
<protein>
    <submittedName>
        <fullName evidence="2">Uncharacterized protein</fullName>
    </submittedName>
</protein>
<proteinExistence type="predicted"/>
<dbReference type="EMBL" id="NHYE01000269">
    <property type="protein sequence ID" value="PPR06671.1"/>
    <property type="molecule type" value="Genomic_DNA"/>
</dbReference>
<organism evidence="2 3">
    <name type="scientific">Gymnopilus dilepis</name>
    <dbReference type="NCBI Taxonomy" id="231916"/>
    <lineage>
        <taxon>Eukaryota</taxon>
        <taxon>Fungi</taxon>
        <taxon>Dikarya</taxon>
        <taxon>Basidiomycota</taxon>
        <taxon>Agaricomycotina</taxon>
        <taxon>Agaricomycetes</taxon>
        <taxon>Agaricomycetidae</taxon>
        <taxon>Agaricales</taxon>
        <taxon>Agaricineae</taxon>
        <taxon>Hymenogastraceae</taxon>
        <taxon>Gymnopilus</taxon>
    </lineage>
</organism>
<dbReference type="STRING" id="231916.A0A409YUG9"/>
<keyword evidence="1" id="KW-1133">Transmembrane helix</keyword>
<dbReference type="OrthoDB" id="302705at2759"/>
<reference evidence="2 3" key="1">
    <citation type="journal article" date="2018" name="Evol. Lett.">
        <title>Horizontal gene cluster transfer increased hallucinogenic mushroom diversity.</title>
        <authorList>
            <person name="Reynolds H.T."/>
            <person name="Vijayakumar V."/>
            <person name="Gluck-Thaler E."/>
            <person name="Korotkin H.B."/>
            <person name="Matheny P.B."/>
            <person name="Slot J.C."/>
        </authorList>
    </citation>
    <scope>NUCLEOTIDE SEQUENCE [LARGE SCALE GENOMIC DNA]</scope>
    <source>
        <strain evidence="2 3">SRW20</strain>
    </source>
</reference>
<name>A0A409YUG9_9AGAR</name>
<dbReference type="InParanoid" id="A0A409YUG9"/>
<dbReference type="AlphaFoldDB" id="A0A409YUG9"/>
<sequence length="98" mass="10603">MSASYTVLRDLCFAFLDRTNITVITLTASFVLYTRSAGVAYFAGGATLCSLSVKAIKKLIRQPRPAHLPGRKAKISYGCGSCARHCKVTERTDLKSAS</sequence>
<keyword evidence="1" id="KW-0472">Membrane</keyword>
<accession>A0A409YUG9</accession>
<gene>
    <name evidence="2" type="ORF">CVT26_001213</name>
</gene>
<evidence type="ECO:0000313" key="2">
    <source>
        <dbReference type="EMBL" id="PPR06671.1"/>
    </source>
</evidence>
<evidence type="ECO:0000313" key="3">
    <source>
        <dbReference type="Proteomes" id="UP000284706"/>
    </source>
</evidence>